<reference evidence="16" key="1">
    <citation type="journal article" date="2023" name="Mol. Phylogenet. Evol.">
        <title>Genome-scale phylogeny and comparative genomics of the fungal order Sordariales.</title>
        <authorList>
            <person name="Hensen N."/>
            <person name="Bonometti L."/>
            <person name="Westerberg I."/>
            <person name="Brannstrom I.O."/>
            <person name="Guillou S."/>
            <person name="Cros-Aarteil S."/>
            <person name="Calhoun S."/>
            <person name="Haridas S."/>
            <person name="Kuo A."/>
            <person name="Mondo S."/>
            <person name="Pangilinan J."/>
            <person name="Riley R."/>
            <person name="LaButti K."/>
            <person name="Andreopoulos B."/>
            <person name="Lipzen A."/>
            <person name="Chen C."/>
            <person name="Yan M."/>
            <person name="Daum C."/>
            <person name="Ng V."/>
            <person name="Clum A."/>
            <person name="Steindorff A."/>
            <person name="Ohm R.A."/>
            <person name="Martin F."/>
            <person name="Silar P."/>
            <person name="Natvig D.O."/>
            <person name="Lalanne C."/>
            <person name="Gautier V."/>
            <person name="Ament-Velasquez S.L."/>
            <person name="Kruys A."/>
            <person name="Hutchinson M.I."/>
            <person name="Powell A.J."/>
            <person name="Barry K."/>
            <person name="Miller A.N."/>
            <person name="Grigoriev I.V."/>
            <person name="Debuchy R."/>
            <person name="Gladieux P."/>
            <person name="Hiltunen Thoren M."/>
            <person name="Johannesson H."/>
        </authorList>
    </citation>
    <scope>NUCLEOTIDE SEQUENCE</scope>
    <source>
        <strain evidence="16">CBS 990.96</strain>
    </source>
</reference>
<evidence type="ECO:0000256" key="10">
    <source>
        <dbReference type="ARBA" id="ARBA00022840"/>
    </source>
</evidence>
<evidence type="ECO:0000313" key="16">
    <source>
        <dbReference type="EMBL" id="KAK4224208.1"/>
    </source>
</evidence>
<feature type="domain" description="Protein kinase" evidence="15">
    <location>
        <begin position="34"/>
        <end position="401"/>
    </location>
</feature>
<evidence type="ECO:0000259" key="15">
    <source>
        <dbReference type="PROSITE" id="PS50011"/>
    </source>
</evidence>
<keyword evidence="17" id="KW-1185">Reference proteome</keyword>
<evidence type="ECO:0000256" key="11">
    <source>
        <dbReference type="ARBA" id="ARBA00030980"/>
    </source>
</evidence>
<keyword evidence="6" id="KW-0723">Serine/threonine-protein kinase</keyword>
<dbReference type="PANTHER" id="PTHR43671">
    <property type="entry name" value="SERINE/THREONINE-PROTEIN KINASE NEK"/>
    <property type="match status" value="1"/>
</dbReference>
<dbReference type="PROSITE" id="PS00109">
    <property type="entry name" value="PROTEIN_KINASE_TYR"/>
    <property type="match status" value="1"/>
</dbReference>
<dbReference type="InterPro" id="IPR050660">
    <property type="entry name" value="NEK_Ser/Thr_kinase"/>
</dbReference>
<accession>A0AAN7GTH5</accession>
<evidence type="ECO:0000256" key="13">
    <source>
        <dbReference type="ARBA" id="ARBA00047899"/>
    </source>
</evidence>
<sequence length="465" mass="53194">MELVPVTAAEADAHLPLIPDTYRQLTTNYPTSDYQFWKSLDSENRSPISLYKRKTDGETYVALPATLHVENQPHCDLWKLYMSNAGEPAANVLNHENLLSLQAESVLQEWQTDDYEQIDADPMRALLFDYCDAGNLETLLNRPPVIMTLRGPFMPESLCWHVTLSLLRALQWLHQGIRDNYDVIEDKSTRRPYTTRTRCHRIRSKSEAQLGWFPILHRDITPGNVLLNHPKGIETYGTVKLGGMAHCLVTGGMPPGVGMDAEDAPVIGYDRINDPKDESIPAPPIWNLREWYGNWKKLGKAQPADKRPYTTGCDIWAVGAILYRMMFGLPPPAPEECKGASCNSWHWYNSKDAPPNTPYVQSNTNCVGDHDLQTFCDHLDYSKELKLVAKTLMCMYRRTTLTSEIMDGAWRAYSSWVTSTEEGKLYRDVYDDIWFRRNNEWRIKRKQQAWAGGNDVDGDVDMQDN</sequence>
<evidence type="ECO:0000313" key="17">
    <source>
        <dbReference type="Proteomes" id="UP001301958"/>
    </source>
</evidence>
<dbReference type="Gene3D" id="1.10.510.10">
    <property type="entry name" value="Transferase(Phosphotransferase) domain 1"/>
    <property type="match status" value="1"/>
</dbReference>
<dbReference type="PANTHER" id="PTHR43671:SF98">
    <property type="entry name" value="SERINE_THREONINE-PROTEIN KINASE NEK11"/>
    <property type="match status" value="1"/>
</dbReference>
<evidence type="ECO:0000256" key="1">
    <source>
        <dbReference type="ARBA" id="ARBA00003747"/>
    </source>
</evidence>
<evidence type="ECO:0000256" key="3">
    <source>
        <dbReference type="ARBA" id="ARBA00012513"/>
    </source>
</evidence>
<keyword evidence="9 16" id="KW-0418">Kinase</keyword>
<dbReference type="GO" id="GO:0005524">
    <property type="term" value="F:ATP binding"/>
    <property type="evidence" value="ECO:0007669"/>
    <property type="project" value="UniProtKB-KW"/>
</dbReference>
<evidence type="ECO:0000256" key="2">
    <source>
        <dbReference type="ARBA" id="ARBA00011534"/>
    </source>
</evidence>
<keyword evidence="8" id="KW-0547">Nucleotide-binding</keyword>
<dbReference type="EMBL" id="MU865400">
    <property type="protein sequence ID" value="KAK4224208.1"/>
    <property type="molecule type" value="Genomic_DNA"/>
</dbReference>
<dbReference type="EC" id="2.7.11.1" evidence="3"/>
<reference evidence="16" key="2">
    <citation type="submission" date="2023-05" db="EMBL/GenBank/DDBJ databases">
        <authorList>
            <consortium name="Lawrence Berkeley National Laboratory"/>
            <person name="Steindorff A."/>
            <person name="Hensen N."/>
            <person name="Bonometti L."/>
            <person name="Westerberg I."/>
            <person name="Brannstrom I.O."/>
            <person name="Guillou S."/>
            <person name="Cros-Aarteil S."/>
            <person name="Calhoun S."/>
            <person name="Haridas S."/>
            <person name="Kuo A."/>
            <person name="Mondo S."/>
            <person name="Pangilinan J."/>
            <person name="Riley R."/>
            <person name="Labutti K."/>
            <person name="Andreopoulos B."/>
            <person name="Lipzen A."/>
            <person name="Chen C."/>
            <person name="Yanf M."/>
            <person name="Daum C."/>
            <person name="Ng V."/>
            <person name="Clum A."/>
            <person name="Ohm R."/>
            <person name="Martin F."/>
            <person name="Silar P."/>
            <person name="Natvig D."/>
            <person name="Lalanne C."/>
            <person name="Gautier V."/>
            <person name="Ament-Velasquez S.L."/>
            <person name="Kruys A."/>
            <person name="Hutchinson M.I."/>
            <person name="Powell A.J."/>
            <person name="Barry K."/>
            <person name="Miller A.N."/>
            <person name="Grigoriev I.V."/>
            <person name="Debuchy R."/>
            <person name="Gladieux P."/>
            <person name="Thoren M.H."/>
            <person name="Johannesson H."/>
        </authorList>
    </citation>
    <scope>NUCLEOTIDE SEQUENCE</scope>
    <source>
        <strain evidence="16">CBS 990.96</strain>
    </source>
</reference>
<evidence type="ECO:0000256" key="9">
    <source>
        <dbReference type="ARBA" id="ARBA00022777"/>
    </source>
</evidence>
<evidence type="ECO:0000256" key="7">
    <source>
        <dbReference type="ARBA" id="ARBA00022679"/>
    </source>
</evidence>
<dbReference type="GO" id="GO:0004674">
    <property type="term" value="F:protein serine/threonine kinase activity"/>
    <property type="evidence" value="ECO:0007669"/>
    <property type="project" value="UniProtKB-KW"/>
</dbReference>
<evidence type="ECO:0000256" key="4">
    <source>
        <dbReference type="ARBA" id="ARBA00013948"/>
    </source>
</evidence>
<dbReference type="InterPro" id="IPR008266">
    <property type="entry name" value="Tyr_kinase_AS"/>
</dbReference>
<evidence type="ECO:0000256" key="14">
    <source>
        <dbReference type="ARBA" id="ARBA00048679"/>
    </source>
</evidence>
<comment type="subunit">
    <text evidence="2">Component of the EKC/KEOPS complex composed of at least BUD32, CGI121, GON7, KAE1 and PCC1; the whole complex dimerizes.</text>
</comment>
<proteinExistence type="predicted"/>
<comment type="catalytic activity">
    <reaction evidence="14">
        <text>L-seryl-[protein] + ATP = O-phospho-L-seryl-[protein] + ADP + H(+)</text>
        <dbReference type="Rhea" id="RHEA:17989"/>
        <dbReference type="Rhea" id="RHEA-COMP:9863"/>
        <dbReference type="Rhea" id="RHEA-COMP:11604"/>
        <dbReference type="ChEBI" id="CHEBI:15378"/>
        <dbReference type="ChEBI" id="CHEBI:29999"/>
        <dbReference type="ChEBI" id="CHEBI:30616"/>
        <dbReference type="ChEBI" id="CHEBI:83421"/>
        <dbReference type="ChEBI" id="CHEBI:456216"/>
        <dbReference type="EC" id="2.7.11.1"/>
    </reaction>
</comment>
<dbReference type="InterPro" id="IPR011009">
    <property type="entry name" value="Kinase-like_dom_sf"/>
</dbReference>
<dbReference type="Proteomes" id="UP001301958">
    <property type="component" value="Unassembled WGS sequence"/>
</dbReference>
<dbReference type="AlphaFoldDB" id="A0AAN7GTH5"/>
<dbReference type="InterPro" id="IPR000719">
    <property type="entry name" value="Prot_kinase_dom"/>
</dbReference>
<comment type="caution">
    <text evidence="16">The sequence shown here is derived from an EMBL/GenBank/DDBJ whole genome shotgun (WGS) entry which is preliminary data.</text>
</comment>
<protein>
    <recommendedName>
        <fullName evidence="5">EKC/KEOPS complex subunit BUD32</fullName>
        <ecNumber evidence="3">2.7.11.1</ecNumber>
    </recommendedName>
    <alternativeName>
        <fullName evidence="11 12">Atypical Serine/threonine protein kinase BUD32</fullName>
    </alternativeName>
    <alternativeName>
        <fullName evidence="4">EKC/KEOPS complex subunit bud32</fullName>
    </alternativeName>
</protein>
<name>A0AAN7GTH5_9PEZI</name>
<evidence type="ECO:0000256" key="8">
    <source>
        <dbReference type="ARBA" id="ARBA00022741"/>
    </source>
</evidence>
<dbReference type="SUPFAM" id="SSF56112">
    <property type="entry name" value="Protein kinase-like (PK-like)"/>
    <property type="match status" value="1"/>
</dbReference>
<keyword evidence="7" id="KW-0808">Transferase</keyword>
<comment type="function">
    <text evidence="1">Component of the EKC/KEOPS complex that is required for the formation of a threonylcarbamoyl group on adenosine at position 37 (t(6)A37) in tRNAs that read codons beginning with adenine. The complex is probably involved in the transfer of the threonylcarbamoyl moiety of threonylcarbamoyl-AMP (TC-AMP) to the N6 group of A37. BUD32 has ATPase activity in the context of the EKC/KEOPS complex and likely plays a supporting role to the catalytic subunit KAE1. The EKC/KEOPS complex also promotes both telomere uncapping and telomere elongation. The complex is required for efficient recruitment of transcriptional coactivators.</text>
</comment>
<keyword evidence="10" id="KW-0067">ATP-binding</keyword>
<evidence type="ECO:0000256" key="6">
    <source>
        <dbReference type="ARBA" id="ARBA00022527"/>
    </source>
</evidence>
<gene>
    <name evidence="16" type="ORF">QBC38DRAFT_398172</name>
</gene>
<organism evidence="16 17">
    <name type="scientific">Podospora fimiseda</name>
    <dbReference type="NCBI Taxonomy" id="252190"/>
    <lineage>
        <taxon>Eukaryota</taxon>
        <taxon>Fungi</taxon>
        <taxon>Dikarya</taxon>
        <taxon>Ascomycota</taxon>
        <taxon>Pezizomycotina</taxon>
        <taxon>Sordariomycetes</taxon>
        <taxon>Sordariomycetidae</taxon>
        <taxon>Sordariales</taxon>
        <taxon>Podosporaceae</taxon>
        <taxon>Podospora</taxon>
    </lineage>
</organism>
<dbReference type="PROSITE" id="PS50011">
    <property type="entry name" value="PROTEIN_KINASE_DOM"/>
    <property type="match status" value="1"/>
</dbReference>
<evidence type="ECO:0000256" key="5">
    <source>
        <dbReference type="ARBA" id="ARBA00019973"/>
    </source>
</evidence>
<comment type="catalytic activity">
    <reaction evidence="13">
        <text>L-threonyl-[protein] + ATP = O-phospho-L-threonyl-[protein] + ADP + H(+)</text>
        <dbReference type="Rhea" id="RHEA:46608"/>
        <dbReference type="Rhea" id="RHEA-COMP:11060"/>
        <dbReference type="Rhea" id="RHEA-COMP:11605"/>
        <dbReference type="ChEBI" id="CHEBI:15378"/>
        <dbReference type="ChEBI" id="CHEBI:30013"/>
        <dbReference type="ChEBI" id="CHEBI:30616"/>
        <dbReference type="ChEBI" id="CHEBI:61977"/>
        <dbReference type="ChEBI" id="CHEBI:456216"/>
        <dbReference type="EC" id="2.7.11.1"/>
    </reaction>
</comment>
<evidence type="ECO:0000256" key="12">
    <source>
        <dbReference type="ARBA" id="ARBA00033194"/>
    </source>
</evidence>